<name>A0A178VSC9_ARATH</name>
<comment type="caution">
    <text evidence="4">The sequence shown here is derived from an EMBL/GenBank/DDBJ whole genome shotgun (WGS) entry which is preliminary data.</text>
</comment>
<evidence type="ECO:0000256" key="3">
    <source>
        <dbReference type="PROSITE-ProRule" id="PRU00708"/>
    </source>
</evidence>
<dbReference type="EMBL" id="LUHQ01000002">
    <property type="protein sequence ID" value="OAP09347.1"/>
    <property type="molecule type" value="Genomic_DNA"/>
</dbReference>
<dbReference type="AlphaFoldDB" id="A0A178VSC9"/>
<feature type="repeat" description="PPR" evidence="3">
    <location>
        <begin position="137"/>
        <end position="171"/>
    </location>
</feature>
<feature type="repeat" description="PPR" evidence="3">
    <location>
        <begin position="173"/>
        <end position="207"/>
    </location>
</feature>
<accession>A0A178VSC9</accession>
<dbReference type="Gene3D" id="1.25.40.10">
    <property type="entry name" value="Tetratricopeptide repeat domain"/>
    <property type="match status" value="2"/>
</dbReference>
<dbReference type="PANTHER" id="PTHR45717:SF47">
    <property type="entry name" value="PENTACOTRIPEPTIDE-REPEAT REGION OF PRORP DOMAIN-CONTAINING PROTEIN"/>
    <property type="match status" value="1"/>
</dbReference>
<dbReference type="InterPro" id="IPR002885">
    <property type="entry name" value="PPR_rpt"/>
</dbReference>
<reference evidence="5" key="1">
    <citation type="journal article" date="2016" name="Proc. Natl. Acad. Sci. U.S.A.">
        <title>Chromosome-level assembly of Arabidopsis thaliana Ler reveals the extent of translocation and inversion polymorphisms.</title>
        <authorList>
            <person name="Zapata L."/>
            <person name="Ding J."/>
            <person name="Willing E.M."/>
            <person name="Hartwig B."/>
            <person name="Bezdan D."/>
            <person name="Jiao W.B."/>
            <person name="Patel V."/>
            <person name="Velikkakam James G."/>
            <person name="Koornneef M."/>
            <person name="Ossowski S."/>
            <person name="Schneeberger K."/>
        </authorList>
    </citation>
    <scope>NUCLEOTIDE SEQUENCE [LARGE SCALE GENOMIC DNA]</scope>
    <source>
        <strain evidence="5">cv. Landsberg erecta</strain>
    </source>
</reference>
<dbReference type="Pfam" id="PF01535">
    <property type="entry name" value="PPR"/>
    <property type="match status" value="3"/>
</dbReference>
<gene>
    <name evidence="4" type="ordered locus">AXX17_At2g16100</name>
</gene>
<dbReference type="ExpressionAtlas" id="A0A178VSC9">
    <property type="expression patterns" value="baseline and differential"/>
</dbReference>
<evidence type="ECO:0000256" key="2">
    <source>
        <dbReference type="ARBA" id="ARBA00022737"/>
    </source>
</evidence>
<evidence type="ECO:0000313" key="5">
    <source>
        <dbReference type="Proteomes" id="UP000078284"/>
    </source>
</evidence>
<dbReference type="GO" id="GO:0003729">
    <property type="term" value="F:mRNA binding"/>
    <property type="evidence" value="ECO:0007669"/>
    <property type="project" value="UniProtKB-ARBA"/>
</dbReference>
<proteinExistence type="inferred from homology"/>
<dbReference type="PROSITE" id="PS51375">
    <property type="entry name" value="PPR"/>
    <property type="match status" value="2"/>
</dbReference>
<evidence type="ECO:0000313" key="4">
    <source>
        <dbReference type="EMBL" id="OAP09347.1"/>
    </source>
</evidence>
<dbReference type="InterPro" id="IPR011990">
    <property type="entry name" value="TPR-like_helical_dom_sf"/>
</dbReference>
<keyword evidence="2" id="KW-0677">Repeat</keyword>
<sequence length="478" mass="55366">MKHLLRQQFSNFFWILPCRRSFVHFPKTIPSPELINDTLKRRIERVQDSSVSITPLLREWCQRGNQTGLSELRSIITSLHRSNRFSHALQVSDWMIEQKAYKLSSMDFERRLFLAAKVGGVEEAAKFFETVPVEKRDIYLYNALLSCCKTHSSLGIAETTFQKMRELGFADNNPQFYSTMLCLYHQAEDHDMVVKLLGEMDEKKMQPQGLCFVKLLTSYSMASVVDVQGVEKFLSKWEVMIQDKWTTFYFPGLVYIRAGFMEKGLALLRRSETFVDDGCREIIYGCLMTVYCNENLTEDVYRLWNLAKDYGISFDSSRCSDIVKAFTKKGDLDGVMEEWNECPNLDLMDFGLQHRCVKEEAEKVVDMLGKKESKWESLAHKVNTLVEDEDAKEEERRKRVAEAMEGRLHDRWNPKNSMALSAFACVQYVEGRRDMESTADILRLLNKREQVSHAMDKNRLSLKMVEAMRGGGYVGGDD</sequence>
<evidence type="ECO:0000256" key="1">
    <source>
        <dbReference type="ARBA" id="ARBA00007626"/>
    </source>
</evidence>
<protein>
    <submittedName>
        <fullName evidence="4">Uncharacterized protein</fullName>
    </submittedName>
</protein>
<dbReference type="Proteomes" id="UP000078284">
    <property type="component" value="Chromosome 2"/>
</dbReference>
<comment type="similarity">
    <text evidence="1">Belongs to the PPR family. P subfamily.</text>
</comment>
<dbReference type="PANTHER" id="PTHR45717">
    <property type="entry name" value="OS12G0527900 PROTEIN"/>
    <property type="match status" value="1"/>
</dbReference>
<dbReference type="NCBIfam" id="TIGR00756">
    <property type="entry name" value="PPR"/>
    <property type="match status" value="1"/>
</dbReference>
<organism evidence="4 5">
    <name type="scientific">Arabidopsis thaliana</name>
    <name type="common">Mouse-ear cress</name>
    <dbReference type="NCBI Taxonomy" id="3702"/>
    <lineage>
        <taxon>Eukaryota</taxon>
        <taxon>Viridiplantae</taxon>
        <taxon>Streptophyta</taxon>
        <taxon>Embryophyta</taxon>
        <taxon>Tracheophyta</taxon>
        <taxon>Spermatophyta</taxon>
        <taxon>Magnoliopsida</taxon>
        <taxon>eudicotyledons</taxon>
        <taxon>Gunneridae</taxon>
        <taxon>Pentapetalae</taxon>
        <taxon>rosids</taxon>
        <taxon>malvids</taxon>
        <taxon>Brassicales</taxon>
        <taxon>Brassicaceae</taxon>
        <taxon>Camelineae</taxon>
        <taxon>Arabidopsis</taxon>
    </lineage>
</organism>